<dbReference type="Pfam" id="PF18759">
    <property type="entry name" value="Plavaka"/>
    <property type="match status" value="2"/>
</dbReference>
<organism evidence="2 3">
    <name type="scientific">Antrodiella citrinella</name>
    <dbReference type="NCBI Taxonomy" id="2447956"/>
    <lineage>
        <taxon>Eukaryota</taxon>
        <taxon>Fungi</taxon>
        <taxon>Dikarya</taxon>
        <taxon>Basidiomycota</taxon>
        <taxon>Agaricomycotina</taxon>
        <taxon>Agaricomycetes</taxon>
        <taxon>Polyporales</taxon>
        <taxon>Steccherinaceae</taxon>
        <taxon>Antrodiella</taxon>
    </lineage>
</organism>
<sequence>MERAADEDFEPVAQGQAVDDLPPDPRHTEYHSKINGQRFDKQGAKLGPNAAPPLSKSRPKGDYYPFQDRVAFEAAELLYAQSKMSGAKIDTLCELWKASLLQSGGRPPFVDHADLYNTIDHIEVGGVGWQSFTMQYNEDRPDTDVPSWMDYQHEIFFRDPKAVVEEMLANPDFSGEIDFAPLKEFDSANQRRFQNFMSGNWDRIFADDPTTEDSSFVPIILGSDKTTVSVATGQTDYYPLYLSIGNVHNQVRRAHRNAVSVIGFLAIPKFTNQDRDDVHYRKWRRKLFHASLARILEPLRTGMTTPILTQCGDGFYRKIIYGLGPYIADYPEQRQLLDGIERNQDLIDAYKETFTLGQLWDELGIVGDVPPFTDHFPRADIYELLAPDLLHQIIKGTFKDHIVTWVTAYINLAYSKKRAKAILDDIDRRISIAPPFSGLRRFPHGRGFKQWTGDDSKALMKVYLPAILGYVPDDMVQALRAFLEFCYLVRRNIFTADTLAQMQETLARYHKYRTIFQTSGACPRGYELPRQHSLKHYLWLTILFGAPNGLCSSITESKHIDAVKEPWRRTNKFKALGQMLLINQRKDKLAAARVDFQARGMLEGGVLWDTYRRVSSLFDADEQSYLPAAVAHVRETIAEVDVEHARIEALRLRQKEPQPSQPEPSSQIDRDVDRDFEGPRRRGFISMAHESQRGYPTTIDGLAEYLDLPSFVDLVQEHLVQLLSETAQEPEEITVEVVAASKAFVHNSAAATYFAPSDSCGPAGMYREFIRATPSWWNGPPRYDCALVRAPDMNEAEIPGGFDIARIKLLFSFRHANQQHPCALVHWFYRTHDELEGVTGLYTIAPHIFEDGTPLLEVIPVHQLYRAVHLIPIFSPEHPIPHTFSFHQTLDAFSQFFVNKFADHHMFSIIPGFDLPSVSRDLDDEEQDEEEEEEDEEEEQYEEEEEEAVDEEQNDDEEPEGNPENRENEGDGTVPQLQGMMEDMMQL</sequence>
<proteinExistence type="predicted"/>
<dbReference type="Proteomes" id="UP000308730">
    <property type="component" value="Unassembled WGS sequence"/>
</dbReference>
<feature type="compositionally biased region" description="Acidic residues" evidence="1">
    <location>
        <begin position="922"/>
        <end position="961"/>
    </location>
</feature>
<keyword evidence="3" id="KW-1185">Reference proteome</keyword>
<feature type="region of interest" description="Disordered" evidence="1">
    <location>
        <begin position="1"/>
        <end position="59"/>
    </location>
</feature>
<evidence type="ECO:0000313" key="2">
    <source>
        <dbReference type="EMBL" id="THH20658.1"/>
    </source>
</evidence>
<name>A0A4S4M7W2_9APHY</name>
<feature type="region of interest" description="Disordered" evidence="1">
    <location>
        <begin position="651"/>
        <end position="675"/>
    </location>
</feature>
<evidence type="ECO:0000313" key="3">
    <source>
        <dbReference type="Proteomes" id="UP000308730"/>
    </source>
</evidence>
<accession>A0A4S4M7W2</accession>
<dbReference type="AlphaFoldDB" id="A0A4S4M7W2"/>
<comment type="caution">
    <text evidence="2">The sequence shown here is derived from an EMBL/GenBank/DDBJ whole genome shotgun (WGS) entry which is preliminary data.</text>
</comment>
<protein>
    <submittedName>
        <fullName evidence="2">Uncharacterized protein</fullName>
    </submittedName>
</protein>
<dbReference type="InterPro" id="IPR041078">
    <property type="entry name" value="Plavaka"/>
</dbReference>
<dbReference type="OrthoDB" id="3199698at2759"/>
<dbReference type="EMBL" id="SGPM01000483">
    <property type="protein sequence ID" value="THH20658.1"/>
    <property type="molecule type" value="Genomic_DNA"/>
</dbReference>
<evidence type="ECO:0000256" key="1">
    <source>
        <dbReference type="SAM" id="MobiDB-lite"/>
    </source>
</evidence>
<feature type="compositionally biased region" description="Basic and acidic residues" evidence="1">
    <location>
        <begin position="23"/>
        <end position="43"/>
    </location>
</feature>
<feature type="region of interest" description="Disordered" evidence="1">
    <location>
        <begin position="917"/>
        <end position="987"/>
    </location>
</feature>
<reference evidence="2 3" key="1">
    <citation type="submission" date="2019-02" db="EMBL/GenBank/DDBJ databases">
        <title>Genome sequencing of the rare red list fungi Antrodiella citrinella (Flaviporus citrinellus).</title>
        <authorList>
            <person name="Buettner E."/>
            <person name="Kellner H."/>
        </authorList>
    </citation>
    <scope>NUCLEOTIDE SEQUENCE [LARGE SCALE GENOMIC DNA]</scope>
    <source>
        <strain evidence="2 3">DSM 108506</strain>
    </source>
</reference>
<gene>
    <name evidence="2" type="ORF">EUX98_g8543</name>
</gene>